<dbReference type="AlphaFoldDB" id="A0A0F8ZL84"/>
<sequence length="48" mass="5246">QPVLFVSGKLMDPADDFAVDAASVFKYPEQKAFSMHLFADSSGPVRVE</sequence>
<feature type="non-terminal residue" evidence="1">
    <location>
        <position position="1"/>
    </location>
</feature>
<organism evidence="1">
    <name type="scientific">marine sediment metagenome</name>
    <dbReference type="NCBI Taxonomy" id="412755"/>
    <lineage>
        <taxon>unclassified sequences</taxon>
        <taxon>metagenomes</taxon>
        <taxon>ecological metagenomes</taxon>
    </lineage>
</organism>
<proteinExistence type="predicted"/>
<protein>
    <submittedName>
        <fullName evidence="1">Uncharacterized protein</fullName>
    </submittedName>
</protein>
<reference evidence="1" key="1">
    <citation type="journal article" date="2015" name="Nature">
        <title>Complex archaea that bridge the gap between prokaryotes and eukaryotes.</title>
        <authorList>
            <person name="Spang A."/>
            <person name="Saw J.H."/>
            <person name="Jorgensen S.L."/>
            <person name="Zaremba-Niedzwiedzka K."/>
            <person name="Martijn J."/>
            <person name="Lind A.E."/>
            <person name="van Eijk R."/>
            <person name="Schleper C."/>
            <person name="Guy L."/>
            <person name="Ettema T.J."/>
        </authorList>
    </citation>
    <scope>NUCLEOTIDE SEQUENCE</scope>
</reference>
<name>A0A0F8ZL84_9ZZZZ</name>
<comment type="caution">
    <text evidence="1">The sequence shown here is derived from an EMBL/GenBank/DDBJ whole genome shotgun (WGS) entry which is preliminary data.</text>
</comment>
<gene>
    <name evidence="1" type="ORF">LCGC14_2759690</name>
</gene>
<dbReference type="EMBL" id="LAZR01050689">
    <property type="protein sequence ID" value="KKK86795.1"/>
    <property type="molecule type" value="Genomic_DNA"/>
</dbReference>
<evidence type="ECO:0000313" key="1">
    <source>
        <dbReference type="EMBL" id="KKK86795.1"/>
    </source>
</evidence>
<accession>A0A0F8ZL84</accession>